<evidence type="ECO:0000259" key="1">
    <source>
        <dbReference type="Pfam" id="PF13304"/>
    </source>
</evidence>
<protein>
    <submittedName>
        <fullName evidence="2">ATP-binding protein</fullName>
    </submittedName>
</protein>
<keyword evidence="3" id="KW-1185">Reference proteome</keyword>
<accession>A0ABX9QSY3</accession>
<comment type="caution">
    <text evidence="2">The sequence shown here is derived from an EMBL/GenBank/DDBJ whole genome shotgun (WGS) entry which is preliminary data.</text>
</comment>
<feature type="domain" description="ATPase AAA-type core" evidence="1">
    <location>
        <begin position="226"/>
        <end position="332"/>
    </location>
</feature>
<proteinExistence type="predicted"/>
<dbReference type="InterPro" id="IPR003959">
    <property type="entry name" value="ATPase_AAA_core"/>
</dbReference>
<dbReference type="Gene3D" id="3.40.50.300">
    <property type="entry name" value="P-loop containing nucleotide triphosphate hydrolases"/>
    <property type="match status" value="2"/>
</dbReference>
<dbReference type="Pfam" id="PF13304">
    <property type="entry name" value="AAA_21"/>
    <property type="match status" value="1"/>
</dbReference>
<keyword evidence="2" id="KW-0067">ATP-binding</keyword>
<reference evidence="2 3" key="1">
    <citation type="submission" date="2018-09" db="EMBL/GenBank/DDBJ databases">
        <authorList>
            <person name="Livingstone P.G."/>
            <person name="Whitworth D.E."/>
        </authorList>
    </citation>
    <scope>NUCLEOTIDE SEQUENCE [LARGE SCALE GENOMIC DNA]</scope>
    <source>
        <strain evidence="2 3">CA031B</strain>
    </source>
</reference>
<dbReference type="Proteomes" id="UP000278907">
    <property type="component" value="Unassembled WGS sequence"/>
</dbReference>
<dbReference type="GO" id="GO:0005524">
    <property type="term" value="F:ATP binding"/>
    <property type="evidence" value="ECO:0007669"/>
    <property type="project" value="UniProtKB-KW"/>
</dbReference>
<gene>
    <name evidence="2" type="ORF">D7Y13_01635</name>
</gene>
<evidence type="ECO:0000313" key="3">
    <source>
        <dbReference type="Proteomes" id="UP000278907"/>
    </source>
</evidence>
<name>A0ABX9QSY3_9BACT</name>
<evidence type="ECO:0000313" key="2">
    <source>
        <dbReference type="EMBL" id="RKI16994.1"/>
    </source>
</evidence>
<keyword evidence="2" id="KW-0547">Nucleotide-binding</keyword>
<dbReference type="PANTHER" id="PTHR43581:SF2">
    <property type="entry name" value="EXCINUCLEASE ATPASE SUBUNIT"/>
    <property type="match status" value="1"/>
</dbReference>
<dbReference type="InterPro" id="IPR027417">
    <property type="entry name" value="P-loop_NTPase"/>
</dbReference>
<sequence length="404" mass="43859">MSPPSALVVSRYRAFAGEETLPLRPLTLLYGRNNSGKSALARALAFIGASLSEDAPSALVTPREVIREGAFTDLAWQGDAGDYSFDLGLRWNDGKVREVRYTLDGGSGRSTYVKELFLRGEGGELLWAGVAPPNRPMLPQGEYGGGELRLVGLVPRHSEVPVLQELATRMDALRGRVQWIDGVRVRPKRDIPRTGTTLVNLATDGSNAADILVERPELVEEARRFYADLTPPRDLEVKEVLESSHRITLNPKSQGSWRIDLVDTGEGMAQVLPVLVAATLAAREAPSGILAVEEPESHLHPDAQAALARYLCDIAARPAPPTLVIETHSRVFLLGVQLAVAAGRLPPERVGLAWIDQDAVGRSSITAVQLESSGHPRAGWPVAALAEDLRLARELAMLDLKRRD</sequence>
<dbReference type="EMBL" id="RAWI01000006">
    <property type="protein sequence ID" value="RKI16994.1"/>
    <property type="molecule type" value="Genomic_DNA"/>
</dbReference>
<dbReference type="PANTHER" id="PTHR43581">
    <property type="entry name" value="ATP/GTP PHOSPHATASE"/>
    <property type="match status" value="1"/>
</dbReference>
<dbReference type="InterPro" id="IPR051396">
    <property type="entry name" value="Bact_Antivir_Def_Nuclease"/>
</dbReference>
<organism evidence="2 3">
    <name type="scientific">Corallococcus praedator</name>
    <dbReference type="NCBI Taxonomy" id="2316724"/>
    <lineage>
        <taxon>Bacteria</taxon>
        <taxon>Pseudomonadati</taxon>
        <taxon>Myxococcota</taxon>
        <taxon>Myxococcia</taxon>
        <taxon>Myxococcales</taxon>
        <taxon>Cystobacterineae</taxon>
        <taxon>Myxococcaceae</taxon>
        <taxon>Corallococcus</taxon>
    </lineage>
</organism>
<dbReference type="SUPFAM" id="SSF52540">
    <property type="entry name" value="P-loop containing nucleoside triphosphate hydrolases"/>
    <property type="match status" value="1"/>
</dbReference>